<dbReference type="Pfam" id="PF01602">
    <property type="entry name" value="Adaptin_N"/>
    <property type="match status" value="1"/>
</dbReference>
<dbReference type="Gene3D" id="1.25.10.10">
    <property type="entry name" value="Leucine-rich Repeat Variant"/>
    <property type="match status" value="1"/>
</dbReference>
<dbReference type="InterPro" id="IPR035984">
    <property type="entry name" value="Acyl-CoA-binding_sf"/>
</dbReference>
<dbReference type="SUPFAM" id="SSF47027">
    <property type="entry name" value="Acyl-CoA binding protein"/>
    <property type="match status" value="1"/>
</dbReference>
<feature type="compositionally biased region" description="Basic residues" evidence="9">
    <location>
        <begin position="707"/>
        <end position="718"/>
    </location>
</feature>
<evidence type="ECO:0000313" key="11">
    <source>
        <dbReference type="EMBL" id="OUS44948.1"/>
    </source>
</evidence>
<evidence type="ECO:0000256" key="1">
    <source>
        <dbReference type="ARBA" id="ARBA00004308"/>
    </source>
</evidence>
<comment type="subcellular location">
    <subcellularLocation>
        <location evidence="1">Endomembrane system</location>
    </subcellularLocation>
    <subcellularLocation>
        <location evidence="8">Golgi apparatus</location>
    </subcellularLocation>
</comment>
<evidence type="ECO:0000256" key="7">
    <source>
        <dbReference type="ARBA" id="ARBA00023136"/>
    </source>
</evidence>
<comment type="similarity">
    <text evidence="2 8">Belongs to the adaptor complexes large subunit family.</text>
</comment>
<reference evidence="11" key="1">
    <citation type="submission" date="2017-04" db="EMBL/GenBank/DDBJ databases">
        <title>Population genomics of picophytoplankton unveils novel chromosome hypervariability.</title>
        <authorList>
            <consortium name="DOE Joint Genome Institute"/>
            <person name="Blanc-Mathieu R."/>
            <person name="Krasovec M."/>
            <person name="Hebrard M."/>
            <person name="Yau S."/>
            <person name="Desgranges E."/>
            <person name="Martin J."/>
            <person name="Schackwitz W."/>
            <person name="Kuo A."/>
            <person name="Salin G."/>
            <person name="Donnadieu C."/>
            <person name="Desdevises Y."/>
            <person name="Sanchez-Ferandin S."/>
            <person name="Moreau H."/>
            <person name="Rivals E."/>
            <person name="Grigoriev I.V."/>
            <person name="Grimsley N."/>
            <person name="Eyre-Walker A."/>
            <person name="Piganeau G."/>
        </authorList>
    </citation>
    <scope>NUCLEOTIDE SEQUENCE [LARGE SCALE GENOMIC DNA]</scope>
    <source>
        <strain evidence="11">RCC 1115</strain>
    </source>
</reference>
<dbReference type="InterPro" id="IPR011989">
    <property type="entry name" value="ARM-like"/>
</dbReference>
<evidence type="ECO:0000256" key="5">
    <source>
        <dbReference type="ARBA" id="ARBA00022927"/>
    </source>
</evidence>
<dbReference type="Proteomes" id="UP000195557">
    <property type="component" value="Unassembled WGS sequence"/>
</dbReference>
<dbReference type="GO" id="GO:0010008">
    <property type="term" value="C:endosome membrane"/>
    <property type="evidence" value="ECO:0007669"/>
    <property type="project" value="TreeGrafter"/>
</dbReference>
<comment type="function">
    <text evidence="8">Part of the AP-3 complex, an adaptor-related complex which seems to be clathrin-associated. The complex is associated with the Golgi region as well as more peripheral structures. It facilitates the budding of vesicles from the Golgi membrane and may be directly involved in trafficking to the vacuole. It also function in maintaining the identity of lytic vacuoles and in regulating the transition between storage and lytic vacuoles.</text>
</comment>
<proteinExistence type="inferred from homology"/>
<keyword evidence="8" id="KW-0333">Golgi apparatus</keyword>
<dbReference type="AlphaFoldDB" id="A0A1Y5I5Y7"/>
<keyword evidence="5 8" id="KW-0653">Protein transport</keyword>
<dbReference type="InterPro" id="IPR002553">
    <property type="entry name" value="Clathrin/coatomer_adapt-like_N"/>
</dbReference>
<dbReference type="Gene3D" id="1.20.80.10">
    <property type="match status" value="1"/>
</dbReference>
<feature type="region of interest" description="Disordered" evidence="9">
    <location>
        <begin position="737"/>
        <end position="858"/>
    </location>
</feature>
<feature type="domain" description="Clathrin/coatomer adaptor adaptin-like N-terminal" evidence="10">
    <location>
        <begin position="51"/>
        <end position="631"/>
    </location>
</feature>
<dbReference type="InterPro" id="IPR014352">
    <property type="entry name" value="FERM/acyl-CoA-bd_prot_sf"/>
</dbReference>
<feature type="compositionally biased region" description="Basic and acidic residues" evidence="9">
    <location>
        <begin position="737"/>
        <end position="755"/>
    </location>
</feature>
<accession>A0A1Y5I5Y7</accession>
<dbReference type="SUPFAM" id="SSF48371">
    <property type="entry name" value="ARM repeat"/>
    <property type="match status" value="1"/>
</dbReference>
<dbReference type="GO" id="GO:0030123">
    <property type="term" value="C:AP-3 adaptor complex"/>
    <property type="evidence" value="ECO:0007669"/>
    <property type="project" value="InterPro"/>
</dbReference>
<dbReference type="GO" id="GO:0006896">
    <property type="term" value="P:Golgi to vacuole transport"/>
    <property type="evidence" value="ECO:0007669"/>
    <property type="project" value="TreeGrafter"/>
</dbReference>
<evidence type="ECO:0000256" key="4">
    <source>
        <dbReference type="ARBA" id="ARBA00022737"/>
    </source>
</evidence>
<evidence type="ECO:0000256" key="8">
    <source>
        <dbReference type="PIRNR" id="PIRNR037092"/>
    </source>
</evidence>
<comment type="subunit">
    <text evidence="8">Adaptor protein complex 3 (AP-3) is a heterotetramer.</text>
</comment>
<name>A0A1Y5I5Y7_OSTTA</name>
<keyword evidence="6" id="KW-0446">Lipid-binding</keyword>
<dbReference type="GO" id="GO:0006623">
    <property type="term" value="P:protein targeting to vacuole"/>
    <property type="evidence" value="ECO:0007669"/>
    <property type="project" value="TreeGrafter"/>
</dbReference>
<dbReference type="eggNOG" id="KOG1059">
    <property type="taxonomic scope" value="Eukaryota"/>
</dbReference>
<protein>
    <recommendedName>
        <fullName evidence="8">AP-3 complex subunit delta</fullName>
    </recommendedName>
</protein>
<feature type="compositionally biased region" description="Basic residues" evidence="9">
    <location>
        <begin position="893"/>
        <end position="910"/>
    </location>
</feature>
<organism evidence="11">
    <name type="scientific">Ostreococcus tauri</name>
    <name type="common">Marine green alga</name>
    <dbReference type="NCBI Taxonomy" id="70448"/>
    <lineage>
        <taxon>Eukaryota</taxon>
        <taxon>Viridiplantae</taxon>
        <taxon>Chlorophyta</taxon>
        <taxon>Mamiellophyceae</taxon>
        <taxon>Mamiellales</taxon>
        <taxon>Bathycoccaceae</taxon>
        <taxon>Ostreococcus</taxon>
    </lineage>
</organism>
<dbReference type="PANTHER" id="PTHR22781:SF12">
    <property type="entry name" value="AP-3 COMPLEX SUBUNIT DELTA-1"/>
    <property type="match status" value="1"/>
</dbReference>
<sequence>MTSYYDRARGSVAIGGSLGSGDKTKMAASRLFQKSLRDMITGIRAHKDGQREFINKCLVDVRTEVQSSDVRTKAVAIEKATYLHSLGHSMHWASFHVVELMSTQNVKYKRVGYLAASQSFGDDTDVVLLIPNLLKKDLASPNPAEAALALTCLGNIVTPELSQTLVADVYSLLNNHKPDLRRRACLCLYKCFLRYPEALRPSFTRLTECLDDDDQSVVQAAVTVLSELAMHNPKTYLPLAPKFYKLLTSSSSNWMTIKLVKVFGALAPLEPRLAKKLAGPISEILETTSAKSLMYECVRTAVMGMTSQEKVIRQAVDKLKDMLEDHDPNIKFLALHALTYLLDSHPRIVAEHKGNIFECLDHEDSNIQYCALKIVCGLVTKRTLIDTTSVLMNCMGKADQRFRDELVSSVIRICMNERYALVTDFVWYLSVLADLIRVPCSSHGALIGEQIIDVCLRVEVIREAAVGILAPLLLDVSLLEPSNVNKTVPSALKAVAWVVGEYAHHIVDHEEILDALLNPAVKQLPGDAQAVYVQAIFKVYASAVLNYSRGIRPTGAVGALPAPEPLIDISVDDDTAAASGAARDGAGVTPGTLVPESEDLIELRDKVSRRIEPLTTSFNLEVRERSCQLQKMLGIVGAAERSEPGSGIAIIEAFATVMSDEIQPVSVKAQRKIEVPAELLDDEPMSAEWDYLLVSSDEEEDDEYASRKGKKKGKKSKSKDKMSKDLREVAEIFGAKKTKEQVAREERESREMLAKHKEKMGQYYLEGETGADKEKKKGPPKSLPGPESAAMLALEARLASHAVGQTERPAIKGESDSESEEEEQVIAVKKGKSYDPKNASSRLHGELEAYNPLKPLERNEHLPTVEAYPRFDPYSQDEAAFNAFAPSGGDARSHHKDKKDKKKRDKKKKDKGAGGEDGESKEKKPKKEKGAGEKKSGGTKKKSGEKKTAQVTLDDARAWAMEYGYVKTNVPLDRPVAQRVDLVAFFEVYNANAFSVFRQKFKSRRLRPPNEEQEEIAKMLSEYEQYKDYESLKWRYVKRPGGQAVRPELWYKCYGTSQYINEGENKSPAPVWREDGSIDYGGRDKWDAWTRCAGMTVKQAKIGFVKAIRAALDDRPSNFY</sequence>
<dbReference type="EMBL" id="KZ155795">
    <property type="protein sequence ID" value="OUS44948.1"/>
    <property type="molecule type" value="Genomic_DNA"/>
</dbReference>
<evidence type="ECO:0000259" key="10">
    <source>
        <dbReference type="Pfam" id="PF01602"/>
    </source>
</evidence>
<dbReference type="GO" id="GO:0005794">
    <property type="term" value="C:Golgi apparatus"/>
    <property type="evidence" value="ECO:0007669"/>
    <property type="project" value="UniProtKB-SubCell"/>
</dbReference>
<dbReference type="GO" id="GO:0000062">
    <property type="term" value="F:fatty-acyl-CoA binding"/>
    <property type="evidence" value="ECO:0007669"/>
    <property type="project" value="InterPro"/>
</dbReference>
<dbReference type="PANTHER" id="PTHR22781">
    <property type="entry name" value="DELTA ADAPTIN-RELATED"/>
    <property type="match status" value="1"/>
</dbReference>
<dbReference type="PIRSF" id="PIRSF037092">
    <property type="entry name" value="AP3_complex_delta"/>
    <property type="match status" value="1"/>
</dbReference>
<evidence type="ECO:0000256" key="9">
    <source>
        <dbReference type="SAM" id="MobiDB-lite"/>
    </source>
</evidence>
<feature type="compositionally biased region" description="Basic and acidic residues" evidence="9">
    <location>
        <begin position="911"/>
        <end position="922"/>
    </location>
</feature>
<gene>
    <name evidence="11" type="ORF">BE221DRAFT_213856</name>
</gene>
<feature type="region of interest" description="Disordered" evidence="9">
    <location>
        <begin position="878"/>
        <end position="950"/>
    </location>
</feature>
<keyword evidence="7" id="KW-0472">Membrane</keyword>
<dbReference type="InterPro" id="IPR016024">
    <property type="entry name" value="ARM-type_fold"/>
</dbReference>
<feature type="region of interest" description="Disordered" evidence="9">
    <location>
        <begin position="700"/>
        <end position="724"/>
    </location>
</feature>
<keyword evidence="4" id="KW-0677">Repeat</keyword>
<dbReference type="InterPro" id="IPR017105">
    <property type="entry name" value="AP3_complex_dsu"/>
</dbReference>
<evidence type="ECO:0000256" key="2">
    <source>
        <dbReference type="ARBA" id="ARBA00006613"/>
    </source>
</evidence>
<evidence type="ECO:0000256" key="6">
    <source>
        <dbReference type="ARBA" id="ARBA00023121"/>
    </source>
</evidence>
<evidence type="ECO:0000256" key="3">
    <source>
        <dbReference type="ARBA" id="ARBA00022448"/>
    </source>
</evidence>
<keyword evidence="3 8" id="KW-0813">Transport</keyword>